<dbReference type="HOGENOM" id="CLU_045564_0_0_1"/>
<dbReference type="eggNOG" id="ENOG502SQSM">
    <property type="taxonomic scope" value="Eukaryota"/>
</dbReference>
<feature type="region of interest" description="Disordered" evidence="1">
    <location>
        <begin position="1"/>
        <end position="100"/>
    </location>
</feature>
<protein>
    <submittedName>
        <fullName evidence="2">Uncharacterized protein</fullName>
    </submittedName>
</protein>
<keyword evidence="3" id="KW-1185">Reference proteome</keyword>
<reference evidence="2 3" key="1">
    <citation type="journal article" date="2013" name="BMC Genomics">
        <title>The genome and transcriptome of the pine saprophyte Ophiostoma piceae, and a comparison with the bark beetle-associated pine pathogen Grosmannia clavigera.</title>
        <authorList>
            <person name="Haridas S."/>
            <person name="Wang Y."/>
            <person name="Lim L."/>
            <person name="Massoumi Alamouti S."/>
            <person name="Jackman S."/>
            <person name="Docking R."/>
            <person name="Robertson G."/>
            <person name="Birol I."/>
            <person name="Bohlmann J."/>
            <person name="Breuil C."/>
        </authorList>
    </citation>
    <scope>NUCLEOTIDE SEQUENCE [LARGE SCALE GENOMIC DNA]</scope>
    <source>
        <strain evidence="2 3">UAMH 11346</strain>
    </source>
</reference>
<dbReference type="EMBL" id="KE148148">
    <property type="protein sequence ID" value="EPE08792.1"/>
    <property type="molecule type" value="Genomic_DNA"/>
</dbReference>
<feature type="region of interest" description="Disordered" evidence="1">
    <location>
        <begin position="362"/>
        <end position="381"/>
    </location>
</feature>
<dbReference type="VEuPathDB" id="FungiDB:F503_04379"/>
<proteinExistence type="predicted"/>
<evidence type="ECO:0000313" key="2">
    <source>
        <dbReference type="EMBL" id="EPE08792.1"/>
    </source>
</evidence>
<dbReference type="STRING" id="1262450.S3C7K1"/>
<sequence>MQAYEFSRQPVAAHTDTSPHTEEWSTSRSMNGTTSAFSLFRRHRSRSQNGDNATSGAKYSYGDGHGSTTEDRDDDDSSSVASASSAAAASITTQTTNTTAQTAPPAYDALYAPASGAVSSSSPDKFHPTLHLQIDAVGRGACMTSALFTPGQEATSVYAVDEHAAAASAANSTQGSTSPQTSYYNSAPAFISLRKSRGSSSCSLVAGAGYSLLRDNGAAGASQPDSAAAAGALRTVSTTTYRFGPGRPPRIDVGGDLSATSSSDTPTPWDSFEVKNKAIWSRRQQIQTRLGTFEWRYASSAERKDLSKELLWQVGAGKEDNAMLAALDKKEKKRKEKEEKAMRKHHDVKSLLVLDHITQVYGSTDAAGPSSSSSGGPREIRRPVARFIRNAELRTPGSSRNSAGNGGRLQIDLREWEAVEKLALGEKKLASDSISDDHDREMMIIMAVSSALCMLKKEIDRRQGQEAAAIASAVS</sequence>
<evidence type="ECO:0000256" key="1">
    <source>
        <dbReference type="SAM" id="MobiDB-lite"/>
    </source>
</evidence>
<feature type="region of interest" description="Disordered" evidence="1">
    <location>
        <begin position="241"/>
        <end position="268"/>
    </location>
</feature>
<name>S3C7K1_OPHP1</name>
<feature type="compositionally biased region" description="Polar residues" evidence="1">
    <location>
        <begin position="26"/>
        <end position="37"/>
    </location>
</feature>
<organism evidence="2 3">
    <name type="scientific">Ophiostoma piceae (strain UAMH 11346)</name>
    <name type="common">Sap stain fungus</name>
    <dbReference type="NCBI Taxonomy" id="1262450"/>
    <lineage>
        <taxon>Eukaryota</taxon>
        <taxon>Fungi</taxon>
        <taxon>Dikarya</taxon>
        <taxon>Ascomycota</taxon>
        <taxon>Pezizomycotina</taxon>
        <taxon>Sordariomycetes</taxon>
        <taxon>Sordariomycetidae</taxon>
        <taxon>Ophiostomatales</taxon>
        <taxon>Ophiostomataceae</taxon>
        <taxon>Ophiostoma</taxon>
    </lineage>
</organism>
<dbReference type="AlphaFoldDB" id="S3C7K1"/>
<dbReference type="Proteomes" id="UP000016923">
    <property type="component" value="Unassembled WGS sequence"/>
</dbReference>
<feature type="compositionally biased region" description="Low complexity" evidence="1">
    <location>
        <begin position="256"/>
        <end position="268"/>
    </location>
</feature>
<feature type="compositionally biased region" description="Low complexity" evidence="1">
    <location>
        <begin position="368"/>
        <end position="377"/>
    </location>
</feature>
<evidence type="ECO:0000313" key="3">
    <source>
        <dbReference type="Proteomes" id="UP000016923"/>
    </source>
</evidence>
<dbReference type="OMA" id="HTEEWST"/>
<feature type="compositionally biased region" description="Polar residues" evidence="1">
    <location>
        <begin position="47"/>
        <end position="57"/>
    </location>
</feature>
<gene>
    <name evidence="2" type="ORF">F503_04379</name>
</gene>
<feature type="compositionally biased region" description="Low complexity" evidence="1">
    <location>
        <begin position="78"/>
        <end position="100"/>
    </location>
</feature>
<dbReference type="OrthoDB" id="5325862at2759"/>
<accession>S3C7K1</accession>